<evidence type="ECO:0000256" key="4">
    <source>
        <dbReference type="ARBA" id="ARBA00022475"/>
    </source>
</evidence>
<comment type="caution">
    <text evidence="11">The sequence shown here is derived from an EMBL/GenBank/DDBJ whole genome shotgun (WGS) entry which is preliminary data.</text>
</comment>
<evidence type="ECO:0000256" key="1">
    <source>
        <dbReference type="ARBA" id="ARBA00004651"/>
    </source>
</evidence>
<dbReference type="InterPro" id="IPR020846">
    <property type="entry name" value="MFS_dom"/>
</dbReference>
<dbReference type="Gene3D" id="1.20.1250.20">
    <property type="entry name" value="MFS general substrate transporter like domains"/>
    <property type="match status" value="1"/>
</dbReference>
<dbReference type="Pfam" id="PF07690">
    <property type="entry name" value="MFS_1"/>
    <property type="match status" value="1"/>
</dbReference>
<feature type="region of interest" description="Disordered" evidence="8">
    <location>
        <begin position="192"/>
        <end position="212"/>
    </location>
</feature>
<dbReference type="GO" id="GO:0022857">
    <property type="term" value="F:transmembrane transporter activity"/>
    <property type="evidence" value="ECO:0007669"/>
    <property type="project" value="InterPro"/>
</dbReference>
<dbReference type="EMBL" id="JAKGSI010000006">
    <property type="protein sequence ID" value="MCF4007604.1"/>
    <property type="molecule type" value="Genomic_DNA"/>
</dbReference>
<keyword evidence="4" id="KW-1003">Cell membrane</keyword>
<dbReference type="PROSITE" id="PS00216">
    <property type="entry name" value="SUGAR_TRANSPORT_1"/>
    <property type="match status" value="1"/>
</dbReference>
<proteinExistence type="inferred from homology"/>
<dbReference type="InterPro" id="IPR011701">
    <property type="entry name" value="MFS"/>
</dbReference>
<evidence type="ECO:0000256" key="6">
    <source>
        <dbReference type="ARBA" id="ARBA00022989"/>
    </source>
</evidence>
<dbReference type="PROSITE" id="PS50850">
    <property type="entry name" value="MFS"/>
    <property type="match status" value="1"/>
</dbReference>
<feature type="transmembrane region" description="Helical" evidence="9">
    <location>
        <begin position="47"/>
        <end position="69"/>
    </location>
</feature>
<dbReference type="InterPro" id="IPR036259">
    <property type="entry name" value="MFS_trans_sf"/>
</dbReference>
<dbReference type="InterPro" id="IPR005829">
    <property type="entry name" value="Sugar_transporter_CS"/>
</dbReference>
<comment type="similarity">
    <text evidence="2">Belongs to the major facilitator superfamily.</text>
</comment>
<sequence>MTSLRDRQPAIAVTVFLLGMCALLNLYSTQPILGQLSVWAGISAESAAWTISAATIGVAVTAPVAGLISDKVGRRVVILCALGAMALVTVLACFSWSFSSLLVIRLAQGLCCPFVFAVTVAHLNEVFPAERSLSLNAVYVAGTAFGGFAGRALAAFLTDAVGSWRISFIGNAVLFLVSLLCAALFLPHDRRQPSEHNPHATQPARPDASSPARTRSVTSVVLTALVGSALLFQQVSSFTYMSLTLAEPPYALSQSVIGLIFAVFLVPSIVTPVLSRLSRVLGQRGGFLATQLIGLAGLGLTLSCVAVFAGQSSCTAAAPQFLPERRSTAVGTYLSGYYLGGALGAVVPAGMYRAHGWEGVVLLDALIVAGSVLLAWVAWRRLARRA</sequence>
<evidence type="ECO:0000256" key="2">
    <source>
        <dbReference type="ARBA" id="ARBA00008335"/>
    </source>
</evidence>
<keyword evidence="3" id="KW-0813">Transport</keyword>
<dbReference type="Proteomes" id="UP001139336">
    <property type="component" value="Unassembled WGS sequence"/>
</dbReference>
<feature type="transmembrane region" description="Helical" evidence="9">
    <location>
        <begin position="9"/>
        <end position="27"/>
    </location>
</feature>
<evidence type="ECO:0000256" key="8">
    <source>
        <dbReference type="SAM" id="MobiDB-lite"/>
    </source>
</evidence>
<name>A0A9X1QU73_9CORY</name>
<dbReference type="GO" id="GO:0005886">
    <property type="term" value="C:plasma membrane"/>
    <property type="evidence" value="ECO:0007669"/>
    <property type="project" value="UniProtKB-SubCell"/>
</dbReference>
<feature type="transmembrane region" description="Helical" evidence="9">
    <location>
        <begin position="330"/>
        <end position="352"/>
    </location>
</feature>
<dbReference type="PANTHER" id="PTHR43271:SF2">
    <property type="entry name" value="BLL2771 PROTEIN"/>
    <property type="match status" value="1"/>
</dbReference>
<evidence type="ECO:0000256" key="7">
    <source>
        <dbReference type="ARBA" id="ARBA00023136"/>
    </source>
</evidence>
<evidence type="ECO:0000256" key="9">
    <source>
        <dbReference type="SAM" id="Phobius"/>
    </source>
</evidence>
<dbReference type="AlphaFoldDB" id="A0A9X1QU73"/>
<accession>A0A9X1QU73</accession>
<dbReference type="PANTHER" id="PTHR43271">
    <property type="entry name" value="BLL2771 PROTEIN"/>
    <property type="match status" value="1"/>
</dbReference>
<keyword evidence="7 9" id="KW-0472">Membrane</keyword>
<keyword evidence="12" id="KW-1185">Reference proteome</keyword>
<evidence type="ECO:0000313" key="11">
    <source>
        <dbReference type="EMBL" id="MCF4007604.1"/>
    </source>
</evidence>
<feature type="domain" description="Major facilitator superfamily (MFS) profile" evidence="10">
    <location>
        <begin position="11"/>
        <end position="386"/>
    </location>
</feature>
<keyword evidence="6 9" id="KW-1133">Transmembrane helix</keyword>
<feature type="transmembrane region" description="Helical" evidence="9">
    <location>
        <begin position="103"/>
        <end position="123"/>
    </location>
</feature>
<gene>
    <name evidence="11" type="ORF">L1O03_10550</name>
</gene>
<feature type="transmembrane region" description="Helical" evidence="9">
    <location>
        <begin position="286"/>
        <end position="310"/>
    </location>
</feature>
<evidence type="ECO:0000256" key="3">
    <source>
        <dbReference type="ARBA" id="ARBA00022448"/>
    </source>
</evidence>
<feature type="transmembrane region" description="Helical" evidence="9">
    <location>
        <begin position="76"/>
        <end position="97"/>
    </location>
</feature>
<feature type="transmembrane region" description="Helical" evidence="9">
    <location>
        <begin position="135"/>
        <end position="158"/>
    </location>
</feature>
<evidence type="ECO:0000256" key="5">
    <source>
        <dbReference type="ARBA" id="ARBA00022692"/>
    </source>
</evidence>
<organism evidence="11 12">
    <name type="scientific">Corynebacterium uropygiale</name>
    <dbReference type="NCBI Taxonomy" id="1775911"/>
    <lineage>
        <taxon>Bacteria</taxon>
        <taxon>Bacillati</taxon>
        <taxon>Actinomycetota</taxon>
        <taxon>Actinomycetes</taxon>
        <taxon>Mycobacteriales</taxon>
        <taxon>Corynebacteriaceae</taxon>
        <taxon>Corynebacterium</taxon>
    </lineage>
</organism>
<dbReference type="RefSeq" id="WP_236119834.1">
    <property type="nucleotide sequence ID" value="NZ_JAKGSI010000006.1"/>
</dbReference>
<comment type="subcellular location">
    <subcellularLocation>
        <location evidence="1">Cell membrane</location>
        <topology evidence="1">Multi-pass membrane protein</topology>
    </subcellularLocation>
</comment>
<keyword evidence="5 9" id="KW-0812">Transmembrane</keyword>
<feature type="transmembrane region" description="Helical" evidence="9">
    <location>
        <begin position="164"/>
        <end position="186"/>
    </location>
</feature>
<feature type="transmembrane region" description="Helical" evidence="9">
    <location>
        <begin position="255"/>
        <end position="274"/>
    </location>
</feature>
<evidence type="ECO:0000259" key="10">
    <source>
        <dbReference type="PROSITE" id="PS50850"/>
    </source>
</evidence>
<dbReference type="SUPFAM" id="SSF103473">
    <property type="entry name" value="MFS general substrate transporter"/>
    <property type="match status" value="1"/>
</dbReference>
<evidence type="ECO:0000313" key="12">
    <source>
        <dbReference type="Proteomes" id="UP001139336"/>
    </source>
</evidence>
<protein>
    <submittedName>
        <fullName evidence="11">MFS transporter</fullName>
    </submittedName>
</protein>
<reference evidence="11" key="1">
    <citation type="submission" date="2022-01" db="EMBL/GenBank/DDBJ databases">
        <title>Corynebacterium sp. nov isolated from isolated from the feces of the greater white-fronted geese (Anser albifrons) at Poyang Lake, PR China.</title>
        <authorList>
            <person name="Liu Q."/>
        </authorList>
    </citation>
    <scope>NUCLEOTIDE SEQUENCE</scope>
    <source>
        <strain evidence="11">JCM 32435</strain>
    </source>
</reference>
<dbReference type="CDD" id="cd17324">
    <property type="entry name" value="MFS_NepI_like"/>
    <property type="match status" value="1"/>
</dbReference>
<feature type="transmembrane region" description="Helical" evidence="9">
    <location>
        <begin position="359"/>
        <end position="379"/>
    </location>
</feature>